<dbReference type="AlphaFoldDB" id="A0A9D9IDJ7"/>
<protein>
    <submittedName>
        <fullName evidence="2">Uncharacterized protein</fullName>
    </submittedName>
</protein>
<dbReference type="EMBL" id="JADIMB010000036">
    <property type="protein sequence ID" value="MBO8470647.1"/>
    <property type="molecule type" value="Genomic_DNA"/>
</dbReference>
<dbReference type="SUPFAM" id="SSF48208">
    <property type="entry name" value="Six-hairpin glycosidases"/>
    <property type="match status" value="1"/>
</dbReference>
<feature type="chain" id="PRO_5038341826" evidence="1">
    <location>
        <begin position="20"/>
        <end position="704"/>
    </location>
</feature>
<reference evidence="2" key="2">
    <citation type="journal article" date="2021" name="PeerJ">
        <title>Extensive microbial diversity within the chicken gut microbiome revealed by metagenomics and culture.</title>
        <authorList>
            <person name="Gilroy R."/>
            <person name="Ravi A."/>
            <person name="Getino M."/>
            <person name="Pursley I."/>
            <person name="Horton D.L."/>
            <person name="Alikhan N.F."/>
            <person name="Baker D."/>
            <person name="Gharbi K."/>
            <person name="Hall N."/>
            <person name="Watson M."/>
            <person name="Adriaenssens E.M."/>
            <person name="Foster-Nyarko E."/>
            <person name="Jarju S."/>
            <person name="Secka A."/>
            <person name="Antonio M."/>
            <person name="Oren A."/>
            <person name="Chaudhuri R.R."/>
            <person name="La Ragione R."/>
            <person name="Hildebrand F."/>
            <person name="Pallen M.J."/>
        </authorList>
    </citation>
    <scope>NUCLEOTIDE SEQUENCE</scope>
    <source>
        <strain evidence="2">B2-22910</strain>
    </source>
</reference>
<dbReference type="GO" id="GO:0005975">
    <property type="term" value="P:carbohydrate metabolic process"/>
    <property type="evidence" value="ECO:0007669"/>
    <property type="project" value="InterPro"/>
</dbReference>
<name>A0A9D9IDJ7_9BACT</name>
<comment type="caution">
    <text evidence="2">The sequence shown here is derived from an EMBL/GenBank/DDBJ whole genome shotgun (WGS) entry which is preliminary data.</text>
</comment>
<dbReference type="Proteomes" id="UP000823603">
    <property type="component" value="Unassembled WGS sequence"/>
</dbReference>
<evidence type="ECO:0000313" key="2">
    <source>
        <dbReference type="EMBL" id="MBO8470647.1"/>
    </source>
</evidence>
<dbReference type="InterPro" id="IPR008928">
    <property type="entry name" value="6-hairpin_glycosidase_sf"/>
</dbReference>
<accession>A0A9D9IDJ7</accession>
<gene>
    <name evidence="2" type="ORF">IAB82_02500</name>
</gene>
<reference evidence="2" key="1">
    <citation type="submission" date="2020-10" db="EMBL/GenBank/DDBJ databases">
        <authorList>
            <person name="Gilroy R."/>
        </authorList>
    </citation>
    <scope>NUCLEOTIDE SEQUENCE</scope>
    <source>
        <strain evidence="2">B2-22910</strain>
    </source>
</reference>
<dbReference type="PROSITE" id="PS51257">
    <property type="entry name" value="PROKAR_LIPOPROTEIN"/>
    <property type="match status" value="1"/>
</dbReference>
<sequence length="704" mass="78670">MLKSVELFCLLALLPLAVGCSGSGTIWCCSDGDNDLVSFLRDEGYRIHLLEDVQAALDKAPEGAAVLLLNGCYPDSVMMLSGDKLCTIEEKGLKVFAEYACTGSEIPQVHEIEYERVVVTDSLSPELKPMDLLSVNRGYYFRIEDDDPAMVIARVAGFDRAVYGLEGTPYYPLVYKENDNLWLSTSQLSDFARVRFMPEMKWKSFWETVISGLTGKNVVFGSWPWTVHPSYGRDTELPDTARAASVRRGVEWFYSGHFLVDPSWKSGWLDKYQGDGLMPVGPGLPAGAADGDGTSGILEGHCSAIYADGKQAYRYWLRCDVQGEAAMALAAAGELLGEDRYKNVASNLIDYAFRTFRSGPRDDAESPSYGLLSWSVTNKGTYYGDDNARAILGMIMAADILGSSRWDRKIIEAILANFRTSGKYGFRGDLILDEDLQKNGWEYYHSRDLVNPHPHFESWMWACYLWLYRQTGYAPLLDLAEKGISDTMEAYPSGWSWTNGLQQERARMILPLAWLYRVSPTEEHLAWLDMMTGELLRNQVECGAIREELGDPGKGMFGKIASNDAYGKAEAPLIFDNGDPVSDMLYTCNFAFFGLNEAACATGDPEIVRAAEKLSDFLTRIQVRSESVKDVDGAWFRAFNFRDWNYWASDADSGWGASSTLTGWIQSWIVVTQALMEEGTSYWDETSGSGTGKYDKDVFDEMLK</sequence>
<evidence type="ECO:0000256" key="1">
    <source>
        <dbReference type="SAM" id="SignalP"/>
    </source>
</evidence>
<feature type="signal peptide" evidence="1">
    <location>
        <begin position="1"/>
        <end position="19"/>
    </location>
</feature>
<keyword evidence="1" id="KW-0732">Signal</keyword>
<evidence type="ECO:0000313" key="3">
    <source>
        <dbReference type="Proteomes" id="UP000823603"/>
    </source>
</evidence>
<organism evidence="2 3">
    <name type="scientific">Candidatus Cryptobacteroides faecavium</name>
    <dbReference type="NCBI Taxonomy" id="2840762"/>
    <lineage>
        <taxon>Bacteria</taxon>
        <taxon>Pseudomonadati</taxon>
        <taxon>Bacteroidota</taxon>
        <taxon>Bacteroidia</taxon>
        <taxon>Bacteroidales</taxon>
        <taxon>Candidatus Cryptobacteroides</taxon>
    </lineage>
</organism>
<proteinExistence type="predicted"/>